<protein>
    <submittedName>
        <fullName evidence="1">Uncharacterized protein</fullName>
    </submittedName>
</protein>
<organism evidence="1">
    <name type="scientific">Lactococcus lactis</name>
    <dbReference type="NCBI Taxonomy" id="1358"/>
    <lineage>
        <taxon>Bacteria</taxon>
        <taxon>Bacillati</taxon>
        <taxon>Bacillota</taxon>
        <taxon>Bacilli</taxon>
        <taxon>Lactobacillales</taxon>
        <taxon>Streptococcaceae</taxon>
        <taxon>Lactococcus</taxon>
    </lineage>
</organism>
<reference evidence="1" key="1">
    <citation type="submission" date="2018-01" db="EMBL/GenBank/DDBJ databases">
        <authorList>
            <person name="Gaut B.S."/>
            <person name="Morton B.R."/>
            <person name="Clegg M.T."/>
            <person name="Duvall M.R."/>
        </authorList>
    </citation>
    <scope>NUCLEOTIDE SEQUENCE</scope>
    <source>
        <strain evidence="1">Lactococcus lactis</strain>
    </source>
</reference>
<dbReference type="RefSeq" id="WP_127093756.1">
    <property type="nucleotide sequence ID" value="NZ_OGTW02000040.1"/>
</dbReference>
<reference evidence="2" key="2">
    <citation type="submission" date="2018-05" db="EMBL/GenBank/DDBJ databases">
        <authorList>
            <person name="Lanie J.A."/>
            <person name="Ng W.-L."/>
            <person name="Kazmierczak K.M."/>
            <person name="Andrzejewski T.M."/>
            <person name="Davidsen T.M."/>
            <person name="Wayne K.J."/>
            <person name="Tettelin H."/>
            <person name="Glass J.I."/>
            <person name="Rusch D."/>
            <person name="Podicherti R."/>
            <person name="Tsui H.-C.T."/>
            <person name="Winkler M.E."/>
        </authorList>
    </citation>
    <scope>NUCLEOTIDE SEQUENCE</scope>
    <source>
        <strain evidence="2">Lactococcus lactis</strain>
    </source>
</reference>
<evidence type="ECO:0000313" key="3">
    <source>
        <dbReference type="Proteomes" id="UP000279235"/>
    </source>
</evidence>
<evidence type="ECO:0000313" key="1">
    <source>
        <dbReference type="EMBL" id="SPB24784.1"/>
    </source>
</evidence>
<dbReference type="EMBL" id="OGTW01000040">
    <property type="protein sequence ID" value="SPB24784.1"/>
    <property type="molecule type" value="Genomic_DNA"/>
</dbReference>
<dbReference type="Proteomes" id="UP000279235">
    <property type="component" value="Unassembled WGS sequence"/>
</dbReference>
<sequence length="118" mass="13475">MIKEISVDIIGFNFLVGTIDDRQAVVYFTEDKTSNHSKVSTVYTILNHKGIPVYPQFDSLDSVHLVDKKDVDVPLIPLSSLKRVSYGIYEAKDILITQSFIDKYGVFELCDEEQEKEK</sequence>
<name>A0A2X0PEG6_9LACT</name>
<proteinExistence type="predicted"/>
<evidence type="ECO:0000313" key="2">
    <source>
        <dbReference type="EMBL" id="SPS11077.1"/>
    </source>
</evidence>
<dbReference type="EMBL" id="OGTW02000040">
    <property type="protein sequence ID" value="SPS11077.1"/>
    <property type="molecule type" value="Genomic_DNA"/>
</dbReference>
<reference evidence="3" key="3">
    <citation type="submission" date="2018-05" db="EMBL/GenBank/DDBJ databases">
        <authorList>
            <person name="Duru I."/>
        </authorList>
    </citation>
    <scope>NUCLEOTIDE SEQUENCE [LARGE SCALE GENOMIC DNA]</scope>
</reference>
<accession>A0A2X0PEG6</accession>
<gene>
    <name evidence="1" type="ORF">AMHIJAGA_01010</name>
</gene>
<dbReference type="AlphaFoldDB" id="A0A2X0PEG6"/>